<feature type="repeat" description="TPR" evidence="3">
    <location>
        <begin position="173"/>
        <end position="206"/>
    </location>
</feature>
<evidence type="ECO:0000259" key="5">
    <source>
        <dbReference type="Pfam" id="PF22890"/>
    </source>
</evidence>
<evidence type="ECO:0000256" key="4">
    <source>
        <dbReference type="RuleBase" id="RU367091"/>
    </source>
</evidence>
<evidence type="ECO:0000256" key="1">
    <source>
        <dbReference type="ARBA" id="ARBA00022737"/>
    </source>
</evidence>
<gene>
    <name evidence="6" type="ORF">GP486_004552</name>
</gene>
<evidence type="ECO:0000256" key="3">
    <source>
        <dbReference type="PROSITE-ProRule" id="PRU00339"/>
    </source>
</evidence>
<dbReference type="PROSITE" id="PS50005">
    <property type="entry name" value="TPR"/>
    <property type="match status" value="1"/>
</dbReference>
<name>A0A9P8LAV8_9PEZI</name>
<keyword evidence="4" id="KW-0472">Membrane</keyword>
<dbReference type="Pfam" id="PF22890">
    <property type="entry name" value="TPR_EMC2"/>
    <property type="match status" value="1"/>
</dbReference>
<keyword evidence="1" id="KW-0677">Repeat</keyword>
<evidence type="ECO:0000313" key="7">
    <source>
        <dbReference type="Proteomes" id="UP000750711"/>
    </source>
</evidence>
<dbReference type="Gene3D" id="1.25.40.10">
    <property type="entry name" value="Tetratricopeptide repeat domain"/>
    <property type="match status" value="1"/>
</dbReference>
<comment type="similarity">
    <text evidence="4">Belongs to the EMC2 family.</text>
</comment>
<keyword evidence="7" id="KW-1185">Reference proteome</keyword>
<comment type="function">
    <text evidence="4">Part of the endoplasmic reticulum membrane protein complex (EMC) that enables the energy-independent insertion into endoplasmic reticulum membranes of newly synthesized membrane proteins.</text>
</comment>
<dbReference type="InterPro" id="IPR011990">
    <property type="entry name" value="TPR-like_helical_dom_sf"/>
</dbReference>
<accession>A0A9P8LAV8</accession>
<protein>
    <recommendedName>
        <fullName evidence="4">ER membrane protein complex subunit 2</fullName>
    </recommendedName>
</protein>
<reference evidence="6" key="1">
    <citation type="submission" date="2021-03" db="EMBL/GenBank/DDBJ databases">
        <title>Comparative genomics and phylogenomic investigation of the class Geoglossomycetes provide insights into ecological specialization and systematics.</title>
        <authorList>
            <person name="Melie T."/>
            <person name="Pirro S."/>
            <person name="Miller A.N."/>
            <person name="Quandt A."/>
        </authorList>
    </citation>
    <scope>NUCLEOTIDE SEQUENCE</scope>
    <source>
        <strain evidence="6">CAQ_001_2017</strain>
    </source>
</reference>
<keyword evidence="4" id="KW-0256">Endoplasmic reticulum</keyword>
<comment type="subunit">
    <text evidence="4">Component of the ER membrane protein complex (EMC).</text>
</comment>
<dbReference type="SUPFAM" id="SSF48452">
    <property type="entry name" value="TPR-like"/>
    <property type="match status" value="1"/>
</dbReference>
<dbReference type="AlphaFoldDB" id="A0A9P8LAV8"/>
<comment type="caution">
    <text evidence="6">The sequence shown here is derived from an EMBL/GenBank/DDBJ whole genome shotgun (WGS) entry which is preliminary data.</text>
</comment>
<dbReference type="InterPro" id="IPR019734">
    <property type="entry name" value="TPR_rpt"/>
</dbReference>
<feature type="domain" description="EMC2 TPR-like" evidence="5">
    <location>
        <begin position="109"/>
        <end position="216"/>
    </location>
</feature>
<keyword evidence="2 3" id="KW-0802">TPR repeat</keyword>
<dbReference type="InterPro" id="IPR039856">
    <property type="entry name" value="EMC2-like"/>
</dbReference>
<dbReference type="InterPro" id="IPR055217">
    <property type="entry name" value="TPR_EMC2"/>
</dbReference>
<evidence type="ECO:0000256" key="2">
    <source>
        <dbReference type="ARBA" id="ARBA00022803"/>
    </source>
</evidence>
<sequence>MSSPLLHLPAHLTPSAALHISQQAPLLLQDQPSLSLPFLYSSESTEKWAIYEHLLLACLRTGDDKSARLCLERLSNRFGATSERVMGFKGMYQEAVAEDDATLERILKRYEDILVEDPTNTVGLSFTLAVVTTLANFEEPIAKRRITLLRSMPKPEEAISALVKLLDMSPTDAEAWSELSDLYLSQGLYQQAIFSLEEVLLIAPNAWNIHARMGEVIFISLNASVSANDVDVEKGLSESMRWFCRSIELCDDYLRGYYGLKFMSGRLLPLLSKNHNGASTSGGAESGSNLQFSLATVQKLNQLATAKLSEIVRKSSAGDWAEYGYGRAEVIAARELLDRDKQPMER</sequence>
<organism evidence="6 7">
    <name type="scientific">Trichoglossum hirsutum</name>
    <dbReference type="NCBI Taxonomy" id="265104"/>
    <lineage>
        <taxon>Eukaryota</taxon>
        <taxon>Fungi</taxon>
        <taxon>Dikarya</taxon>
        <taxon>Ascomycota</taxon>
        <taxon>Pezizomycotina</taxon>
        <taxon>Geoglossomycetes</taxon>
        <taxon>Geoglossales</taxon>
        <taxon>Geoglossaceae</taxon>
        <taxon>Trichoglossum</taxon>
    </lineage>
</organism>
<dbReference type="GO" id="GO:0072546">
    <property type="term" value="C:EMC complex"/>
    <property type="evidence" value="ECO:0007669"/>
    <property type="project" value="UniProtKB-UniRule"/>
</dbReference>
<dbReference type="PANTHER" id="PTHR12760">
    <property type="entry name" value="TETRATRICOPEPTIDE REPEAT PROTEIN"/>
    <property type="match status" value="1"/>
</dbReference>
<proteinExistence type="inferred from homology"/>
<comment type="subcellular location">
    <subcellularLocation>
        <location evidence="4">Endoplasmic reticulum membrane</location>
        <topology evidence="4">Peripheral membrane protein</topology>
        <orientation evidence="4">Cytoplasmic side</orientation>
    </subcellularLocation>
</comment>
<evidence type="ECO:0000313" key="6">
    <source>
        <dbReference type="EMBL" id="KAH0558807.1"/>
    </source>
</evidence>
<dbReference type="EMBL" id="JAGHQM010000733">
    <property type="protein sequence ID" value="KAH0558807.1"/>
    <property type="molecule type" value="Genomic_DNA"/>
</dbReference>
<dbReference type="Proteomes" id="UP000750711">
    <property type="component" value="Unassembled WGS sequence"/>
</dbReference>